<protein>
    <submittedName>
        <fullName evidence="1">Uncharacterized protein</fullName>
    </submittedName>
</protein>
<reference evidence="1" key="1">
    <citation type="submission" date="2018-02" db="EMBL/GenBank/DDBJ databases">
        <authorList>
            <person name="Cohen D.B."/>
            <person name="Kent A.D."/>
        </authorList>
    </citation>
    <scope>NUCLEOTIDE SEQUENCE</scope>
</reference>
<sequence length="82" mass="9355">MNEISPPSLRAREISDEMQLRKKEVIIGRERMAWSIHSGSLPPHLFDPSHSLVSEVMEFKFQAIDDRPPPLLPASTNFSNKL</sequence>
<organism evidence="1">
    <name type="scientific">Fagus sylvatica</name>
    <name type="common">Beechnut</name>
    <dbReference type="NCBI Taxonomy" id="28930"/>
    <lineage>
        <taxon>Eukaryota</taxon>
        <taxon>Viridiplantae</taxon>
        <taxon>Streptophyta</taxon>
        <taxon>Embryophyta</taxon>
        <taxon>Tracheophyta</taxon>
        <taxon>Spermatophyta</taxon>
        <taxon>Magnoliopsida</taxon>
        <taxon>eudicotyledons</taxon>
        <taxon>Gunneridae</taxon>
        <taxon>Pentapetalae</taxon>
        <taxon>rosids</taxon>
        <taxon>fabids</taxon>
        <taxon>Fagales</taxon>
        <taxon>Fagaceae</taxon>
        <taxon>Fagus</taxon>
    </lineage>
</organism>
<name>A0A2N9GJW2_FAGSY</name>
<accession>A0A2N9GJW2</accession>
<gene>
    <name evidence="1" type="ORF">FSB_LOCUS27620</name>
</gene>
<dbReference type="EMBL" id="OIVN01002002">
    <property type="protein sequence ID" value="SPC99738.1"/>
    <property type="molecule type" value="Genomic_DNA"/>
</dbReference>
<evidence type="ECO:0000313" key="1">
    <source>
        <dbReference type="EMBL" id="SPC99738.1"/>
    </source>
</evidence>
<dbReference type="AlphaFoldDB" id="A0A2N9GJW2"/>
<proteinExistence type="predicted"/>